<feature type="chain" id="PRO_5045837133" description="Fibronectin type-III domain-containing protein" evidence="1">
    <location>
        <begin position="24"/>
        <end position="218"/>
    </location>
</feature>
<dbReference type="InterPro" id="IPR013783">
    <property type="entry name" value="Ig-like_fold"/>
</dbReference>
<keyword evidence="1" id="KW-0732">Signal</keyword>
<evidence type="ECO:0000313" key="4">
    <source>
        <dbReference type="Proteomes" id="UP000634529"/>
    </source>
</evidence>
<gene>
    <name evidence="3" type="ORF">IFO66_19345</name>
</gene>
<keyword evidence="4" id="KW-1185">Reference proteome</keyword>
<dbReference type="PROSITE" id="PS50853">
    <property type="entry name" value="FN3"/>
    <property type="match status" value="1"/>
</dbReference>
<proteinExistence type="predicted"/>
<dbReference type="InterPro" id="IPR003961">
    <property type="entry name" value="FN3_dom"/>
</dbReference>
<dbReference type="InterPro" id="IPR014756">
    <property type="entry name" value="Ig_E-set"/>
</dbReference>
<reference evidence="3 4" key="1">
    <citation type="submission" date="2020-09" db="EMBL/GenBank/DDBJ databases">
        <title>Paenibacillus sp. CAU 1523 isolated from sand of Haeundae Beach.</title>
        <authorList>
            <person name="Kim W."/>
        </authorList>
    </citation>
    <scope>NUCLEOTIDE SEQUENCE [LARGE SCALE GENOMIC DNA]</scope>
    <source>
        <strain evidence="3 4">CAU 1523</strain>
    </source>
</reference>
<evidence type="ECO:0000259" key="2">
    <source>
        <dbReference type="PROSITE" id="PS50853"/>
    </source>
</evidence>
<dbReference type="InterPro" id="IPR036116">
    <property type="entry name" value="FN3_sf"/>
</dbReference>
<comment type="caution">
    <text evidence="3">The sequence shown here is derived from an EMBL/GenBank/DDBJ whole genome shotgun (WGS) entry which is preliminary data.</text>
</comment>
<evidence type="ECO:0000256" key="1">
    <source>
        <dbReference type="SAM" id="SignalP"/>
    </source>
</evidence>
<dbReference type="SUPFAM" id="SSF49265">
    <property type="entry name" value="Fibronectin type III"/>
    <property type="match status" value="1"/>
</dbReference>
<sequence>MKKRMLVILAMVIVLMTGSTVVANGSFTSTTVNLGKGANGKNHVKISWSAPPGVSVSHYKVVRHELFYAWFSKEVCNNVTTTTCTDDTILQKGNYEYFVIAHLTNGTQIKAPASRVRVSDYVGVPAVPAVTISPQGNGSYKIGFSITSGNNADTWKLYQNGTCINCFMFQGYLTENGQNSQSAAEGPYTFNPGTYVFQVRLENAYGVTLSSPQTLVVE</sequence>
<protein>
    <recommendedName>
        <fullName evidence="2">Fibronectin type-III domain-containing protein</fullName>
    </recommendedName>
</protein>
<feature type="domain" description="Fibronectin type-III" evidence="2">
    <location>
        <begin position="30"/>
        <end position="121"/>
    </location>
</feature>
<organism evidence="3 4">
    <name type="scientific">Paenibacillus arenosi</name>
    <dbReference type="NCBI Taxonomy" id="2774142"/>
    <lineage>
        <taxon>Bacteria</taxon>
        <taxon>Bacillati</taxon>
        <taxon>Bacillota</taxon>
        <taxon>Bacilli</taxon>
        <taxon>Bacillales</taxon>
        <taxon>Paenibacillaceae</taxon>
        <taxon>Paenibacillus</taxon>
    </lineage>
</organism>
<name>A0ABR9B241_9BACL</name>
<accession>A0ABR9B241</accession>
<dbReference type="EMBL" id="JACYTN010000022">
    <property type="protein sequence ID" value="MBD8500447.1"/>
    <property type="molecule type" value="Genomic_DNA"/>
</dbReference>
<evidence type="ECO:0000313" key="3">
    <source>
        <dbReference type="EMBL" id="MBD8500447.1"/>
    </source>
</evidence>
<dbReference type="RefSeq" id="WP_192026739.1">
    <property type="nucleotide sequence ID" value="NZ_JACYTN010000022.1"/>
</dbReference>
<feature type="signal peptide" evidence="1">
    <location>
        <begin position="1"/>
        <end position="23"/>
    </location>
</feature>
<dbReference type="Proteomes" id="UP000634529">
    <property type="component" value="Unassembled WGS sequence"/>
</dbReference>
<dbReference type="SUPFAM" id="SSF81296">
    <property type="entry name" value="E set domains"/>
    <property type="match status" value="1"/>
</dbReference>
<dbReference type="Gene3D" id="2.60.40.10">
    <property type="entry name" value="Immunoglobulins"/>
    <property type="match status" value="2"/>
</dbReference>